<dbReference type="Pfam" id="PF07331">
    <property type="entry name" value="TctB"/>
    <property type="match status" value="1"/>
</dbReference>
<dbReference type="Proteomes" id="UP001595583">
    <property type="component" value="Unassembled WGS sequence"/>
</dbReference>
<dbReference type="InterPro" id="IPR009936">
    <property type="entry name" value="DUF1468"/>
</dbReference>
<organism evidence="3 4">
    <name type="scientific">Aquamicrobium soli</name>
    <dbReference type="NCBI Taxonomy" id="1811518"/>
    <lineage>
        <taxon>Bacteria</taxon>
        <taxon>Pseudomonadati</taxon>
        <taxon>Pseudomonadota</taxon>
        <taxon>Alphaproteobacteria</taxon>
        <taxon>Hyphomicrobiales</taxon>
        <taxon>Phyllobacteriaceae</taxon>
        <taxon>Aquamicrobium</taxon>
    </lineage>
</organism>
<evidence type="ECO:0000313" key="3">
    <source>
        <dbReference type="EMBL" id="MFC3208709.1"/>
    </source>
</evidence>
<keyword evidence="1" id="KW-0812">Transmembrane</keyword>
<dbReference type="RefSeq" id="WP_378224372.1">
    <property type="nucleotide sequence ID" value="NZ_JBHRTK010000028.1"/>
</dbReference>
<feature type="transmembrane region" description="Helical" evidence="1">
    <location>
        <begin position="92"/>
        <end position="118"/>
    </location>
</feature>
<keyword evidence="1" id="KW-1133">Transmembrane helix</keyword>
<gene>
    <name evidence="3" type="ORF">ACFOHJ_21025</name>
</gene>
<evidence type="ECO:0000256" key="1">
    <source>
        <dbReference type="SAM" id="Phobius"/>
    </source>
</evidence>
<protein>
    <submittedName>
        <fullName evidence="3">Tripartite tricarboxylate transporter TctB family protein</fullName>
    </submittedName>
</protein>
<feature type="transmembrane region" description="Helical" evidence="1">
    <location>
        <begin position="130"/>
        <end position="148"/>
    </location>
</feature>
<feature type="transmembrane region" description="Helical" evidence="1">
    <location>
        <begin position="58"/>
        <end position="80"/>
    </location>
</feature>
<feature type="transmembrane region" description="Helical" evidence="1">
    <location>
        <begin position="20"/>
        <end position="38"/>
    </location>
</feature>
<evidence type="ECO:0000259" key="2">
    <source>
        <dbReference type="Pfam" id="PF07331"/>
    </source>
</evidence>
<keyword evidence="4" id="KW-1185">Reference proteome</keyword>
<name>A0ABV7KHT8_9HYPH</name>
<dbReference type="EMBL" id="JBHRTK010000028">
    <property type="protein sequence ID" value="MFC3208709.1"/>
    <property type="molecule type" value="Genomic_DNA"/>
</dbReference>
<evidence type="ECO:0000313" key="4">
    <source>
        <dbReference type="Proteomes" id="UP001595583"/>
    </source>
</evidence>
<keyword evidence="1" id="KW-0472">Membrane</keyword>
<comment type="caution">
    <text evidence="3">The sequence shown here is derived from an EMBL/GenBank/DDBJ whole genome shotgun (WGS) entry which is preliminary data.</text>
</comment>
<feature type="domain" description="DUF1468" evidence="2">
    <location>
        <begin position="23"/>
        <end position="157"/>
    </location>
</feature>
<reference evidence="4" key="1">
    <citation type="journal article" date="2019" name="Int. J. Syst. Evol. Microbiol.">
        <title>The Global Catalogue of Microorganisms (GCM) 10K type strain sequencing project: providing services to taxonomists for standard genome sequencing and annotation.</title>
        <authorList>
            <consortium name="The Broad Institute Genomics Platform"/>
            <consortium name="The Broad Institute Genome Sequencing Center for Infectious Disease"/>
            <person name="Wu L."/>
            <person name="Ma J."/>
        </authorList>
    </citation>
    <scope>NUCLEOTIDE SEQUENCE [LARGE SCALE GENOMIC DNA]</scope>
    <source>
        <strain evidence="4">KCTC 52165</strain>
    </source>
</reference>
<sequence>MSGNPQERAPQQKGRAADKAALAIAVGLAVLAGVIAWSTATMGGGGAYSRVGPTTFPYVIAGVLLILAVCTAVSAMRGGFPEREPERAAPVLWIVGGLVGQMLLLKIAGFSIATGLLFAATARGFGRGPLWMTFPIGVVLSFVVWFIFAKGLQLTLPAGPFETLITG</sequence>
<proteinExistence type="predicted"/>
<accession>A0ABV7KHT8</accession>